<dbReference type="InterPro" id="IPR006674">
    <property type="entry name" value="HD_domain"/>
</dbReference>
<dbReference type="NCBIfam" id="TIGR00277">
    <property type="entry name" value="HDIG"/>
    <property type="match status" value="1"/>
</dbReference>
<proteinExistence type="predicted"/>
<dbReference type="InterPro" id="IPR003607">
    <property type="entry name" value="HD/PDEase_dom"/>
</dbReference>
<dbReference type="AlphaFoldDB" id="A0A1F7RXJ5"/>
<organism evidence="4 5">
    <name type="scientific">Candidatus Schekmanbacteria bacterium RBG_16_38_11</name>
    <dbReference type="NCBI Taxonomy" id="1817880"/>
    <lineage>
        <taxon>Bacteria</taxon>
        <taxon>Candidatus Schekmaniibacteriota</taxon>
    </lineage>
</organism>
<evidence type="ECO:0000256" key="1">
    <source>
        <dbReference type="SAM" id="Phobius"/>
    </source>
</evidence>
<dbReference type="SMART" id="SM00471">
    <property type="entry name" value="HDc"/>
    <property type="match status" value="1"/>
</dbReference>
<dbReference type="SUPFAM" id="SSF109604">
    <property type="entry name" value="HD-domain/PDEase-like"/>
    <property type="match status" value="1"/>
</dbReference>
<dbReference type="InterPro" id="IPR037522">
    <property type="entry name" value="HD_GYP_dom"/>
</dbReference>
<feature type="transmembrane region" description="Helical" evidence="1">
    <location>
        <begin position="12"/>
        <end position="30"/>
    </location>
</feature>
<keyword evidence="1" id="KW-1133">Transmembrane helix</keyword>
<reference evidence="4 5" key="1">
    <citation type="journal article" date="2016" name="Nat. Commun.">
        <title>Thousands of microbial genomes shed light on interconnected biogeochemical processes in an aquifer system.</title>
        <authorList>
            <person name="Anantharaman K."/>
            <person name="Brown C.T."/>
            <person name="Hug L.A."/>
            <person name="Sharon I."/>
            <person name="Castelle C.J."/>
            <person name="Probst A.J."/>
            <person name="Thomas B.C."/>
            <person name="Singh A."/>
            <person name="Wilkins M.J."/>
            <person name="Karaoz U."/>
            <person name="Brodie E.L."/>
            <person name="Williams K.H."/>
            <person name="Hubbard S.S."/>
            <person name="Banfield J.F."/>
        </authorList>
    </citation>
    <scope>NUCLEOTIDE SEQUENCE [LARGE SCALE GENOMIC DNA]</scope>
</reference>
<name>A0A1F7RXJ5_9BACT</name>
<dbReference type="EMBL" id="MGDF01000056">
    <property type="protein sequence ID" value="OGL46243.1"/>
    <property type="molecule type" value="Genomic_DNA"/>
</dbReference>
<comment type="caution">
    <text evidence="4">The sequence shown here is derived from an EMBL/GenBank/DDBJ whole genome shotgun (WGS) entry which is preliminary data.</text>
</comment>
<keyword evidence="1" id="KW-0812">Transmembrane</keyword>
<dbReference type="Pfam" id="PF13487">
    <property type="entry name" value="HD_5"/>
    <property type="match status" value="1"/>
</dbReference>
<gene>
    <name evidence="4" type="ORF">A2149_03635</name>
</gene>
<dbReference type="InterPro" id="IPR006675">
    <property type="entry name" value="HDIG_dom"/>
</dbReference>
<dbReference type="Gene3D" id="1.10.3210.10">
    <property type="entry name" value="Hypothetical protein af1432"/>
    <property type="match status" value="1"/>
</dbReference>
<feature type="transmembrane region" description="Helical" evidence="1">
    <location>
        <begin position="59"/>
        <end position="75"/>
    </location>
</feature>
<dbReference type="PROSITE" id="PS51831">
    <property type="entry name" value="HD"/>
    <property type="match status" value="1"/>
</dbReference>
<evidence type="ECO:0000313" key="4">
    <source>
        <dbReference type="EMBL" id="OGL46243.1"/>
    </source>
</evidence>
<dbReference type="CDD" id="cd00077">
    <property type="entry name" value="HDc"/>
    <property type="match status" value="1"/>
</dbReference>
<keyword evidence="1" id="KW-0472">Membrane</keyword>
<evidence type="ECO:0000259" key="3">
    <source>
        <dbReference type="PROSITE" id="PS51832"/>
    </source>
</evidence>
<dbReference type="PANTHER" id="PTHR43155">
    <property type="entry name" value="CYCLIC DI-GMP PHOSPHODIESTERASE PA4108-RELATED"/>
    <property type="match status" value="1"/>
</dbReference>
<feature type="domain" description="HD-GYP" evidence="3">
    <location>
        <begin position="123"/>
        <end position="318"/>
    </location>
</feature>
<feature type="domain" description="HD" evidence="2">
    <location>
        <begin position="145"/>
        <end position="267"/>
    </location>
</feature>
<feature type="transmembrane region" description="Helical" evidence="1">
    <location>
        <begin position="36"/>
        <end position="52"/>
    </location>
</feature>
<sequence>MKNIKSFLKVDKELIIVFLLVTIVGAIYFFLNSQKVFLNFFYLPVLLGAYFYGRKHGTYSAVLAVLIIFAIAYFIPHTFSSKEENDKNLEKWIDITIWGGFLIITGYAMGLLYEKKEASTKELKQTYRGIITMLSIVIDSVDKYTQNHTYRVAKYAEKIAKTAGLSDSEIEDIKTAALLHDIGKIGVSAEILNKIGKLSDEEKRKMISHTEKAAELLEPIGGRMLKILPLILNHHERYDGKGYNALMDKSIPIGAKIIAVADVYDALTTDRPYRKAISPLDGKNEIIKGAGILFDPEIVKYFEQVFPMLSDFEEPMLADS</sequence>
<accession>A0A1F7RXJ5</accession>
<protein>
    <submittedName>
        <fullName evidence="4">Uncharacterized protein</fullName>
    </submittedName>
</protein>
<dbReference type="Proteomes" id="UP000178435">
    <property type="component" value="Unassembled WGS sequence"/>
</dbReference>
<feature type="transmembrane region" description="Helical" evidence="1">
    <location>
        <begin position="95"/>
        <end position="113"/>
    </location>
</feature>
<evidence type="ECO:0000313" key="5">
    <source>
        <dbReference type="Proteomes" id="UP000178435"/>
    </source>
</evidence>
<evidence type="ECO:0000259" key="2">
    <source>
        <dbReference type="PROSITE" id="PS51831"/>
    </source>
</evidence>
<dbReference type="PROSITE" id="PS51832">
    <property type="entry name" value="HD_GYP"/>
    <property type="match status" value="1"/>
</dbReference>
<dbReference type="PANTHER" id="PTHR43155:SF2">
    <property type="entry name" value="CYCLIC DI-GMP PHOSPHODIESTERASE PA4108"/>
    <property type="match status" value="1"/>
</dbReference>